<feature type="compositionally biased region" description="Polar residues" evidence="5">
    <location>
        <begin position="69"/>
        <end position="99"/>
    </location>
</feature>
<feature type="transmembrane region" description="Helical" evidence="6">
    <location>
        <begin position="193"/>
        <end position="214"/>
    </location>
</feature>
<dbReference type="Proteomes" id="UP000193648">
    <property type="component" value="Unassembled WGS sequence"/>
</dbReference>
<name>A0A1Y2G6C6_9FUNG</name>
<dbReference type="GO" id="GO:0012505">
    <property type="term" value="C:endomembrane system"/>
    <property type="evidence" value="ECO:0007669"/>
    <property type="project" value="UniProtKB-SubCell"/>
</dbReference>
<reference evidence="7 8" key="1">
    <citation type="submission" date="2016-07" db="EMBL/GenBank/DDBJ databases">
        <title>Pervasive Adenine N6-methylation of Active Genes in Fungi.</title>
        <authorList>
            <consortium name="DOE Joint Genome Institute"/>
            <person name="Mondo S.J."/>
            <person name="Dannebaum R.O."/>
            <person name="Kuo R.C."/>
            <person name="Labutti K."/>
            <person name="Haridas S."/>
            <person name="Kuo A."/>
            <person name="Salamov A."/>
            <person name="Ahrendt S.R."/>
            <person name="Lipzen A."/>
            <person name="Sullivan W."/>
            <person name="Andreopoulos W.B."/>
            <person name="Clum A."/>
            <person name="Lindquist E."/>
            <person name="Daum C."/>
            <person name="Ramamoorthy G.K."/>
            <person name="Gryganskyi A."/>
            <person name="Culley D."/>
            <person name="Magnuson J.K."/>
            <person name="James T.Y."/>
            <person name="O'Malley M.A."/>
            <person name="Stajich J.E."/>
            <person name="Spatafora J.W."/>
            <person name="Visel A."/>
            <person name="Grigoriev I.V."/>
        </authorList>
    </citation>
    <scope>NUCLEOTIDE SEQUENCE [LARGE SCALE GENOMIC DNA]</scope>
    <source>
        <strain evidence="7 8">NRRL 3116</strain>
    </source>
</reference>
<dbReference type="PANTHER" id="PTHR12242:SF1">
    <property type="entry name" value="MYND-TYPE DOMAIN-CONTAINING PROTEIN"/>
    <property type="match status" value="1"/>
</dbReference>
<feature type="transmembrane region" description="Helical" evidence="6">
    <location>
        <begin position="414"/>
        <end position="436"/>
    </location>
</feature>
<keyword evidence="2 6" id="KW-0812">Transmembrane</keyword>
<evidence type="ECO:0000256" key="4">
    <source>
        <dbReference type="ARBA" id="ARBA00023136"/>
    </source>
</evidence>
<comment type="subcellular location">
    <subcellularLocation>
        <location evidence="1">Endomembrane system</location>
        <topology evidence="1">Multi-pass membrane protein</topology>
    </subcellularLocation>
</comment>
<organism evidence="7 8">
    <name type="scientific">Lobosporangium transversale</name>
    <dbReference type="NCBI Taxonomy" id="64571"/>
    <lineage>
        <taxon>Eukaryota</taxon>
        <taxon>Fungi</taxon>
        <taxon>Fungi incertae sedis</taxon>
        <taxon>Mucoromycota</taxon>
        <taxon>Mortierellomycotina</taxon>
        <taxon>Mortierellomycetes</taxon>
        <taxon>Mortierellales</taxon>
        <taxon>Mortierellaceae</taxon>
        <taxon>Lobosporangium</taxon>
    </lineage>
</organism>
<evidence type="ECO:0000256" key="1">
    <source>
        <dbReference type="ARBA" id="ARBA00004127"/>
    </source>
</evidence>
<evidence type="ECO:0000313" key="8">
    <source>
        <dbReference type="Proteomes" id="UP000193648"/>
    </source>
</evidence>
<evidence type="ECO:0000256" key="3">
    <source>
        <dbReference type="ARBA" id="ARBA00022989"/>
    </source>
</evidence>
<proteinExistence type="predicted"/>
<feature type="compositionally biased region" description="Low complexity" evidence="5">
    <location>
        <begin position="29"/>
        <end position="50"/>
    </location>
</feature>
<dbReference type="Pfam" id="PF04750">
    <property type="entry name" value="Far-17a_AIG1"/>
    <property type="match status" value="1"/>
</dbReference>
<feature type="transmembrane region" description="Helical" evidence="6">
    <location>
        <begin position="352"/>
        <end position="371"/>
    </location>
</feature>
<feature type="region of interest" description="Disordered" evidence="5">
    <location>
        <begin position="68"/>
        <end position="99"/>
    </location>
</feature>
<feature type="region of interest" description="Disordered" evidence="5">
    <location>
        <begin position="23"/>
        <end position="50"/>
    </location>
</feature>
<keyword evidence="4 6" id="KW-0472">Membrane</keyword>
<comment type="caution">
    <text evidence="7">The sequence shown here is derived from an EMBL/GenBank/DDBJ whole genome shotgun (WGS) entry which is preliminary data.</text>
</comment>
<evidence type="ECO:0000256" key="6">
    <source>
        <dbReference type="SAM" id="Phobius"/>
    </source>
</evidence>
<feature type="transmembrane region" description="Helical" evidence="6">
    <location>
        <begin position="226"/>
        <end position="247"/>
    </location>
</feature>
<keyword evidence="3 6" id="KW-1133">Transmembrane helix</keyword>
<feature type="transmembrane region" description="Helical" evidence="6">
    <location>
        <begin position="378"/>
        <end position="402"/>
    </location>
</feature>
<dbReference type="PANTHER" id="PTHR12242">
    <property type="entry name" value="OS02G0130600 PROTEIN-RELATED"/>
    <property type="match status" value="1"/>
</dbReference>
<evidence type="ECO:0000256" key="2">
    <source>
        <dbReference type="ARBA" id="ARBA00022692"/>
    </source>
</evidence>
<dbReference type="OrthoDB" id="419711at2759"/>
<dbReference type="STRING" id="64571.A0A1Y2G6C6"/>
<feature type="transmembrane region" description="Helical" evidence="6">
    <location>
        <begin position="309"/>
        <end position="332"/>
    </location>
</feature>
<protein>
    <submittedName>
        <fullName evidence="7">Uncharacterized protein</fullName>
    </submittedName>
</protein>
<keyword evidence="8" id="KW-1185">Reference proteome</keyword>
<sequence>MSQPGSVASHDATVVTDTTHHISIDVDGSSSSSSSSSSPSSTSLSEQPSTTTILTPLQQLQQQLPPSICTQFQNNNGDFTSNITTSGPSTAGSSITQSSLSDRPFLLPFHKQSYDEEKTSSGITGSSTTITTMTTITTTLPPPLPLPTKDHHERHPPKVLQSRYARLFNFNGRPETRSEVIVRSSCPKWIPTGFLFGLRATLFLYAFTVLLSDICLTDRPQFEFCYLTQLSYLGLTSYLGTVAWHTLSEWRRERAIRRASATAAVAAQGVDKTVETVETPEATAASTASSISITTTIEKQHWFLTDMIFFLYHTICTFHVVVPLLYWAYLAYAGDARLMAIGVSPDSLWRNYSFHGGDLIIVMIEFFFNAMPIIPSHIIIVLFICLLYLAEAHVVYSVNGFWLYPFLDTSIGPIWVALYLGVGVVIVCAFFFMFSLHKFKQLEKLSTFAFFFM</sequence>
<dbReference type="EMBL" id="MCFF01000074">
    <property type="protein sequence ID" value="ORY97086.1"/>
    <property type="molecule type" value="Genomic_DNA"/>
</dbReference>
<evidence type="ECO:0000313" key="7">
    <source>
        <dbReference type="EMBL" id="ORY97086.1"/>
    </source>
</evidence>
<dbReference type="GO" id="GO:0016020">
    <property type="term" value="C:membrane"/>
    <property type="evidence" value="ECO:0007669"/>
    <property type="project" value="InterPro"/>
</dbReference>
<dbReference type="RefSeq" id="XP_021875619.1">
    <property type="nucleotide sequence ID" value="XM_022028255.1"/>
</dbReference>
<dbReference type="AlphaFoldDB" id="A0A1Y2G6C6"/>
<dbReference type="InterPro" id="IPR006838">
    <property type="entry name" value="ADTRP_AIG1"/>
</dbReference>
<gene>
    <name evidence="7" type="ORF">BCR41DRAFT_390634</name>
</gene>
<dbReference type="InParanoid" id="A0A1Y2G6C6"/>
<dbReference type="GeneID" id="33570098"/>
<evidence type="ECO:0000256" key="5">
    <source>
        <dbReference type="SAM" id="MobiDB-lite"/>
    </source>
</evidence>
<accession>A0A1Y2G6C6</accession>